<feature type="domain" description="NodB homology" evidence="5">
    <location>
        <begin position="284"/>
        <end position="463"/>
    </location>
</feature>
<evidence type="ECO:0000256" key="4">
    <source>
        <dbReference type="SAM" id="Phobius"/>
    </source>
</evidence>
<dbReference type="Proteomes" id="UP000773064">
    <property type="component" value="Unassembled WGS sequence"/>
</dbReference>
<dbReference type="EMBL" id="JAFEJS010000002">
    <property type="protein sequence ID" value="MBT1172453.1"/>
    <property type="molecule type" value="Genomic_DNA"/>
</dbReference>
<comment type="caution">
    <text evidence="6">The sequence shown here is derived from an EMBL/GenBank/DDBJ whole genome shotgun (WGS) entry which is preliminary data.</text>
</comment>
<evidence type="ECO:0000256" key="3">
    <source>
        <dbReference type="SAM" id="MobiDB-lite"/>
    </source>
</evidence>
<evidence type="ECO:0000313" key="7">
    <source>
        <dbReference type="Proteomes" id="UP000773064"/>
    </source>
</evidence>
<feature type="region of interest" description="Disordered" evidence="3">
    <location>
        <begin position="31"/>
        <end position="51"/>
    </location>
</feature>
<dbReference type="RefSeq" id="WP_214357729.1">
    <property type="nucleotide sequence ID" value="NZ_JAFEJS010000002.1"/>
</dbReference>
<dbReference type="InterPro" id="IPR011330">
    <property type="entry name" value="Glyco_hydro/deAcase_b/a-brl"/>
</dbReference>
<evidence type="ECO:0000259" key="5">
    <source>
        <dbReference type="PROSITE" id="PS51677"/>
    </source>
</evidence>
<keyword evidence="1" id="KW-0479">Metal-binding</keyword>
<dbReference type="SUPFAM" id="SSF88713">
    <property type="entry name" value="Glycoside hydrolase/deacetylase"/>
    <property type="match status" value="1"/>
</dbReference>
<dbReference type="PANTHER" id="PTHR10587">
    <property type="entry name" value="GLYCOSYL TRANSFERASE-RELATED"/>
    <property type="match status" value="1"/>
</dbReference>
<evidence type="ECO:0000256" key="2">
    <source>
        <dbReference type="ARBA" id="ARBA00022801"/>
    </source>
</evidence>
<gene>
    <name evidence="6" type="ORF">JS528_03560</name>
</gene>
<dbReference type="PANTHER" id="PTHR10587:SF133">
    <property type="entry name" value="CHITIN DEACETYLASE 1-RELATED"/>
    <property type="match status" value="1"/>
</dbReference>
<keyword evidence="2" id="KW-0378">Hydrolase</keyword>
<name>A0ABS5UNM4_9BIFI</name>
<dbReference type="InterPro" id="IPR002509">
    <property type="entry name" value="NODB_dom"/>
</dbReference>
<evidence type="ECO:0000313" key="6">
    <source>
        <dbReference type="EMBL" id="MBT1172453.1"/>
    </source>
</evidence>
<dbReference type="Gene3D" id="3.20.20.370">
    <property type="entry name" value="Glycoside hydrolase/deacetylase"/>
    <property type="match status" value="1"/>
</dbReference>
<dbReference type="InterPro" id="IPR050248">
    <property type="entry name" value="Polysacc_deacetylase_ArnD"/>
</dbReference>
<feature type="transmembrane region" description="Helical" evidence="4">
    <location>
        <begin position="59"/>
        <end position="79"/>
    </location>
</feature>
<feature type="compositionally biased region" description="Basic and acidic residues" evidence="3">
    <location>
        <begin position="1"/>
        <end position="18"/>
    </location>
</feature>
<dbReference type="Pfam" id="PF01522">
    <property type="entry name" value="Polysacc_deac_1"/>
    <property type="match status" value="1"/>
</dbReference>
<dbReference type="CDD" id="cd10917">
    <property type="entry name" value="CE4_NodB_like_6s_7s"/>
    <property type="match status" value="1"/>
</dbReference>
<keyword evidence="4" id="KW-1133">Transmembrane helix</keyword>
<dbReference type="PROSITE" id="PS51677">
    <property type="entry name" value="NODB"/>
    <property type="match status" value="1"/>
</dbReference>
<keyword evidence="7" id="KW-1185">Reference proteome</keyword>
<keyword evidence="4" id="KW-0472">Membrane</keyword>
<keyword evidence="4" id="KW-0812">Transmembrane</keyword>
<feature type="region of interest" description="Disordered" evidence="3">
    <location>
        <begin position="1"/>
        <end position="20"/>
    </location>
</feature>
<organism evidence="6 7">
    <name type="scientific">Bifidobacterium santillanense</name>
    <dbReference type="NCBI Taxonomy" id="2809028"/>
    <lineage>
        <taxon>Bacteria</taxon>
        <taxon>Bacillati</taxon>
        <taxon>Actinomycetota</taxon>
        <taxon>Actinomycetes</taxon>
        <taxon>Bifidobacteriales</taxon>
        <taxon>Bifidobacteriaceae</taxon>
        <taxon>Bifidobacterium</taxon>
    </lineage>
</organism>
<reference evidence="6 7" key="1">
    <citation type="journal article" date="2021" name="Environ. Microbiol.">
        <title>Genetic insights into the dark matter of the mammalian gut microbiota through targeted genome reconstruction.</title>
        <authorList>
            <person name="Lugli G.A."/>
            <person name="Alessandri G."/>
            <person name="Milani C."/>
            <person name="Viappiani A."/>
            <person name="Fontana F."/>
            <person name="Tarracchini C."/>
            <person name="Mancabelli L."/>
            <person name="Argentini C."/>
            <person name="Ruiz L."/>
            <person name="Margolles A."/>
            <person name="van Sinderen D."/>
            <person name="Turroni F."/>
            <person name="Ventura M."/>
        </authorList>
    </citation>
    <scope>NUCLEOTIDE SEQUENCE [LARGE SCALE GENOMIC DNA]</scope>
    <source>
        <strain evidence="6 7">MA2</strain>
    </source>
</reference>
<accession>A0ABS5UNM4</accession>
<evidence type="ECO:0000256" key="1">
    <source>
        <dbReference type="ARBA" id="ARBA00022723"/>
    </source>
</evidence>
<proteinExistence type="predicted"/>
<protein>
    <submittedName>
        <fullName evidence="6">Polysaccharide deacetylase family protein</fullName>
    </submittedName>
</protein>
<sequence length="500" mass="52732">MTGNPMERDGDGDEHYGGDVDAIDDPTLLDGLTGDGGGIDGERHGHGPARGRRRAVKPIVAAVIALFAAGLVFAGWTVARSVLDSRRQAHETALASCRSSRRTYTETATTFTPTLAKSKTLLEKTKGFDASETRARLQQKVNGTSGIDFAALAAADCTAGMSTAELTDLADRYGSSETQMETAMISMPYDAQNLEGILDGLTVRDARANLTTLLDKARTAYSRSDGKADDALRATLQQAIDTAQRVLDTTSTTDAATVAAQAGPLTRATDAVIAAMPLDCHFADCVALTFDDGPDKRRTPKVLAALAKAKVPATFFLQGQFVNGSNVDLVKRMVAEGHSVGSISWRHTQMHAMGADQLAKWFKDTDDVIAGASGRPVTLFRPPDGAWSDALRTAARDNGQAMIMWSVDSGDWDGKVTASTIAKRVVSDAAPGAIVAMHDGNAATAKALPEIVKGLEAKGYHLVTIDTLLAGALDPVQPGDMVYGLDNIQRNNQGTDAAAQ</sequence>